<name>A0A9W4XCE5_9GLOM</name>
<sequence length="43" mass="4814">MPAKPTNQKFCYVCLKQLGFAKVVLNPKSKLARYICLNTTANP</sequence>
<feature type="non-terminal residue" evidence="1">
    <location>
        <position position="43"/>
    </location>
</feature>
<reference evidence="1" key="1">
    <citation type="submission" date="2022-08" db="EMBL/GenBank/DDBJ databases">
        <authorList>
            <person name="Kallberg Y."/>
            <person name="Tangrot J."/>
            <person name="Rosling A."/>
        </authorList>
    </citation>
    <scope>NUCLEOTIDE SEQUENCE</scope>
    <source>
        <strain evidence="1">Wild A</strain>
    </source>
</reference>
<protein>
    <submittedName>
        <fullName evidence="1">888_t:CDS:1</fullName>
    </submittedName>
</protein>
<comment type="caution">
    <text evidence="1">The sequence shown here is derived from an EMBL/GenBank/DDBJ whole genome shotgun (WGS) entry which is preliminary data.</text>
</comment>
<gene>
    <name evidence="1" type="ORF">FWILDA_LOCUS20017</name>
</gene>
<dbReference type="Proteomes" id="UP001153678">
    <property type="component" value="Unassembled WGS sequence"/>
</dbReference>
<organism evidence="1 2">
    <name type="scientific">Funneliformis geosporum</name>
    <dbReference type="NCBI Taxonomy" id="1117311"/>
    <lineage>
        <taxon>Eukaryota</taxon>
        <taxon>Fungi</taxon>
        <taxon>Fungi incertae sedis</taxon>
        <taxon>Mucoromycota</taxon>
        <taxon>Glomeromycotina</taxon>
        <taxon>Glomeromycetes</taxon>
        <taxon>Glomerales</taxon>
        <taxon>Glomeraceae</taxon>
        <taxon>Funneliformis</taxon>
    </lineage>
</organism>
<evidence type="ECO:0000313" key="2">
    <source>
        <dbReference type="Proteomes" id="UP001153678"/>
    </source>
</evidence>
<evidence type="ECO:0000313" key="1">
    <source>
        <dbReference type="EMBL" id="CAI2201340.1"/>
    </source>
</evidence>
<proteinExistence type="predicted"/>
<dbReference type="AlphaFoldDB" id="A0A9W4XCE5"/>
<accession>A0A9W4XCE5</accession>
<dbReference type="EMBL" id="CAMKVN010027265">
    <property type="protein sequence ID" value="CAI2201340.1"/>
    <property type="molecule type" value="Genomic_DNA"/>
</dbReference>
<keyword evidence="2" id="KW-1185">Reference proteome</keyword>